<keyword evidence="2" id="KW-0732">Signal</keyword>
<evidence type="ECO:0000256" key="1">
    <source>
        <dbReference type="SAM" id="Phobius"/>
    </source>
</evidence>
<reference evidence="4 5" key="1">
    <citation type="submission" date="2016-03" db="EMBL/GenBank/DDBJ databases">
        <title>Draft genome sequence of Gluconobacter cerinus strain CECT 9110.</title>
        <authorList>
            <person name="Sainz F."/>
            <person name="Mas A."/>
            <person name="Torija M.J."/>
        </authorList>
    </citation>
    <scope>NUCLEOTIDE SEQUENCE [LARGE SCALE GENOMIC DNA]</scope>
    <source>
        <strain evidence="4 5">CECT 9110</strain>
    </source>
</reference>
<name>A0A1B6VKI2_9PROT</name>
<evidence type="ECO:0000259" key="3">
    <source>
        <dbReference type="Pfam" id="PF09084"/>
    </source>
</evidence>
<evidence type="ECO:0000313" key="4">
    <source>
        <dbReference type="EMBL" id="OAJ67704.1"/>
    </source>
</evidence>
<dbReference type="PROSITE" id="PS51257">
    <property type="entry name" value="PROKAR_LIPOPROTEIN"/>
    <property type="match status" value="1"/>
</dbReference>
<keyword evidence="1" id="KW-0472">Membrane</keyword>
<comment type="caution">
    <text evidence="4">The sequence shown here is derived from an EMBL/GenBank/DDBJ whole genome shotgun (WGS) entry which is preliminary data.</text>
</comment>
<feature type="chain" id="PRO_5008590082" evidence="2">
    <location>
        <begin position="38"/>
        <end position="340"/>
    </location>
</feature>
<dbReference type="Pfam" id="PF09084">
    <property type="entry name" value="NMT1"/>
    <property type="match status" value="1"/>
</dbReference>
<dbReference type="SUPFAM" id="SSF53850">
    <property type="entry name" value="Periplasmic binding protein-like II"/>
    <property type="match status" value="1"/>
</dbReference>
<keyword evidence="1" id="KW-0812">Transmembrane</keyword>
<sequence>MTQDKACSVNRRPWHKWAAAVFSACLLLACLPHKACASDSLHHVRLVYFWPVQGFLLIPIVVAQKQGIYRRYGLDVSIVLPPDAQTTARMLATEQAEIGMEARTDVVFAAEVSLPLVSIANYDQHNSWCVVGRPGEPIDLRTLEGKKIGIFTDSWTAVMMHLLLEKSGVKNTENVQQIITQFEDLPLLLSGRLDLATNAASFAIAASIAQDGQMPSLACPNVTGVPDIPIWSFTATPQWLEGHGGDAKAWLAATREGLLWAMAHPIEAAALFSRIYPEVDSPLYDKAGWAAAVPYFGNSDTALSQTSQSWSELASEMHRIGLISKVRPLSTYYTNDFLPR</sequence>
<dbReference type="InterPro" id="IPR015168">
    <property type="entry name" value="SsuA/THI5"/>
</dbReference>
<feature type="signal peptide" evidence="2">
    <location>
        <begin position="1"/>
        <end position="37"/>
    </location>
</feature>
<dbReference type="AlphaFoldDB" id="A0A1B6VKI2"/>
<dbReference type="InterPro" id="IPR027939">
    <property type="entry name" value="NMT1/THI5"/>
</dbReference>
<evidence type="ECO:0000313" key="5">
    <source>
        <dbReference type="Proteomes" id="UP000077786"/>
    </source>
</evidence>
<feature type="transmembrane region" description="Helical" evidence="1">
    <location>
        <begin position="47"/>
        <end position="63"/>
    </location>
</feature>
<proteinExistence type="predicted"/>
<dbReference type="Gene3D" id="3.40.190.10">
    <property type="entry name" value="Periplasmic binding protein-like II"/>
    <property type="match status" value="2"/>
</dbReference>
<dbReference type="PATRIC" id="fig|38307.3.peg.1801"/>
<gene>
    <name evidence="4" type="ORF">A0123_01746</name>
</gene>
<feature type="domain" description="SsuA/THI5-like" evidence="3">
    <location>
        <begin position="58"/>
        <end position="268"/>
    </location>
</feature>
<protein>
    <submittedName>
        <fullName evidence="4">Putative thiamine biosynthesis protein</fullName>
    </submittedName>
</protein>
<dbReference type="OrthoDB" id="5372616at2"/>
<dbReference type="PANTHER" id="PTHR31528">
    <property type="entry name" value="4-AMINO-5-HYDROXYMETHYL-2-METHYLPYRIMIDINE PHOSPHATE SYNTHASE THI11-RELATED"/>
    <property type="match status" value="1"/>
</dbReference>
<evidence type="ECO:0000256" key="2">
    <source>
        <dbReference type="SAM" id="SignalP"/>
    </source>
</evidence>
<dbReference type="GO" id="GO:0009228">
    <property type="term" value="P:thiamine biosynthetic process"/>
    <property type="evidence" value="ECO:0007669"/>
    <property type="project" value="InterPro"/>
</dbReference>
<keyword evidence="1" id="KW-1133">Transmembrane helix</keyword>
<dbReference type="EMBL" id="LUTU01000007">
    <property type="protein sequence ID" value="OAJ67704.1"/>
    <property type="molecule type" value="Genomic_DNA"/>
</dbReference>
<dbReference type="Proteomes" id="UP000077786">
    <property type="component" value="Unassembled WGS sequence"/>
</dbReference>
<organism evidence="4 5">
    <name type="scientific">Gluconobacter cerinus</name>
    <dbReference type="NCBI Taxonomy" id="38307"/>
    <lineage>
        <taxon>Bacteria</taxon>
        <taxon>Pseudomonadati</taxon>
        <taxon>Pseudomonadota</taxon>
        <taxon>Alphaproteobacteria</taxon>
        <taxon>Acetobacterales</taxon>
        <taxon>Acetobacteraceae</taxon>
        <taxon>Gluconobacter</taxon>
    </lineage>
</organism>
<dbReference type="PANTHER" id="PTHR31528:SF3">
    <property type="entry name" value="THIAMINE BIOSYNTHESIS PROTEIN HI_0357-RELATED"/>
    <property type="match status" value="1"/>
</dbReference>
<accession>A0A1B6VKI2</accession>